<evidence type="ECO:0000256" key="4">
    <source>
        <dbReference type="ARBA" id="ARBA00022801"/>
    </source>
</evidence>
<dbReference type="InterPro" id="IPR036397">
    <property type="entry name" value="RNaseH_sf"/>
</dbReference>
<feature type="region of interest" description="Disordered" evidence="5">
    <location>
        <begin position="178"/>
        <end position="198"/>
    </location>
</feature>
<keyword evidence="6" id="KW-0472">Membrane</keyword>
<dbReference type="Proteomes" id="UP001172457">
    <property type="component" value="Chromosome 1"/>
</dbReference>
<dbReference type="InterPro" id="IPR043502">
    <property type="entry name" value="DNA/RNA_pol_sf"/>
</dbReference>
<evidence type="ECO:0000313" key="8">
    <source>
        <dbReference type="EMBL" id="KAJ9564483.1"/>
    </source>
</evidence>
<dbReference type="InterPro" id="IPR004252">
    <property type="entry name" value="Probable_transposase_24"/>
</dbReference>
<dbReference type="Pfam" id="PF03004">
    <property type="entry name" value="Transposase_24"/>
    <property type="match status" value="1"/>
</dbReference>
<name>A0AA38TWK1_9ASTR</name>
<comment type="caution">
    <text evidence="8">The sequence shown here is derived from an EMBL/GenBank/DDBJ whole genome shotgun (WGS) entry which is preliminary data.</text>
</comment>
<keyword evidence="2" id="KW-0479">Metal-binding</keyword>
<evidence type="ECO:0000256" key="6">
    <source>
        <dbReference type="SAM" id="Phobius"/>
    </source>
</evidence>
<protein>
    <recommendedName>
        <fullName evidence="7">Integrase catalytic domain-containing protein</fullName>
    </recommendedName>
</protein>
<dbReference type="Pfam" id="PF22936">
    <property type="entry name" value="Pol_BBD"/>
    <property type="match status" value="1"/>
</dbReference>
<dbReference type="SUPFAM" id="SSF56672">
    <property type="entry name" value="DNA/RNA polymerases"/>
    <property type="match status" value="1"/>
</dbReference>
<keyword evidence="9" id="KW-1185">Reference proteome</keyword>
<organism evidence="8 9">
    <name type="scientific">Centaurea solstitialis</name>
    <name type="common">yellow star-thistle</name>
    <dbReference type="NCBI Taxonomy" id="347529"/>
    <lineage>
        <taxon>Eukaryota</taxon>
        <taxon>Viridiplantae</taxon>
        <taxon>Streptophyta</taxon>
        <taxon>Embryophyta</taxon>
        <taxon>Tracheophyta</taxon>
        <taxon>Spermatophyta</taxon>
        <taxon>Magnoliopsida</taxon>
        <taxon>eudicotyledons</taxon>
        <taxon>Gunneridae</taxon>
        <taxon>Pentapetalae</taxon>
        <taxon>asterids</taxon>
        <taxon>campanulids</taxon>
        <taxon>Asterales</taxon>
        <taxon>Asteraceae</taxon>
        <taxon>Carduoideae</taxon>
        <taxon>Cardueae</taxon>
        <taxon>Centaureinae</taxon>
        <taxon>Centaurea</taxon>
    </lineage>
</organism>
<evidence type="ECO:0000256" key="3">
    <source>
        <dbReference type="ARBA" id="ARBA00022750"/>
    </source>
</evidence>
<evidence type="ECO:0000256" key="5">
    <source>
        <dbReference type="SAM" id="MobiDB-lite"/>
    </source>
</evidence>
<dbReference type="Pfam" id="PF00665">
    <property type="entry name" value="rve"/>
    <property type="match status" value="1"/>
</dbReference>
<keyword evidence="4" id="KW-0378">Hydrolase</keyword>
<keyword evidence="6" id="KW-1133">Transmembrane helix</keyword>
<dbReference type="GO" id="GO:0046872">
    <property type="term" value="F:metal ion binding"/>
    <property type="evidence" value="ECO:0007669"/>
    <property type="project" value="UniProtKB-KW"/>
</dbReference>
<feature type="transmembrane region" description="Helical" evidence="6">
    <location>
        <begin position="319"/>
        <end position="352"/>
    </location>
</feature>
<evidence type="ECO:0000313" key="9">
    <source>
        <dbReference type="Proteomes" id="UP001172457"/>
    </source>
</evidence>
<keyword evidence="6" id="KW-0812">Transmembrane</keyword>
<evidence type="ECO:0000256" key="2">
    <source>
        <dbReference type="ARBA" id="ARBA00022723"/>
    </source>
</evidence>
<dbReference type="InterPro" id="IPR054722">
    <property type="entry name" value="PolX-like_BBD"/>
</dbReference>
<proteinExistence type="predicted"/>
<dbReference type="PROSITE" id="PS50994">
    <property type="entry name" value="INTEGRASE"/>
    <property type="match status" value="1"/>
</dbReference>
<dbReference type="CDD" id="cd09272">
    <property type="entry name" value="RNase_HI_RT_Ty1"/>
    <property type="match status" value="1"/>
</dbReference>
<dbReference type="SUPFAM" id="SSF53098">
    <property type="entry name" value="Ribonuclease H-like"/>
    <property type="match status" value="1"/>
</dbReference>
<dbReference type="InterPro" id="IPR001584">
    <property type="entry name" value="Integrase_cat-core"/>
</dbReference>
<feature type="transmembrane region" description="Helical" evidence="6">
    <location>
        <begin position="359"/>
        <end position="378"/>
    </location>
</feature>
<accession>A0AA38TWK1</accession>
<keyword evidence="3" id="KW-0064">Aspartyl protease</keyword>
<evidence type="ECO:0000256" key="1">
    <source>
        <dbReference type="ARBA" id="ARBA00022670"/>
    </source>
</evidence>
<dbReference type="Gene3D" id="3.30.420.10">
    <property type="entry name" value="Ribonuclease H-like superfamily/Ribonuclease H"/>
    <property type="match status" value="1"/>
</dbReference>
<evidence type="ECO:0000259" key="7">
    <source>
        <dbReference type="PROSITE" id="PS50994"/>
    </source>
</evidence>
<dbReference type="InterPro" id="IPR013103">
    <property type="entry name" value="RVT_2"/>
</dbReference>
<gene>
    <name evidence="8" type="ORF">OSB04_000449</name>
</gene>
<dbReference type="PANTHER" id="PTHR42648">
    <property type="entry name" value="TRANSPOSASE, PUTATIVE-RELATED"/>
    <property type="match status" value="1"/>
</dbReference>
<dbReference type="PANTHER" id="PTHR42648:SF22">
    <property type="entry name" value="REVERSE TRANSCRIPTASE TY1_COPIA-TYPE DOMAIN-CONTAINING PROTEIN"/>
    <property type="match status" value="1"/>
</dbReference>
<dbReference type="GO" id="GO:0003676">
    <property type="term" value="F:nucleic acid binding"/>
    <property type="evidence" value="ECO:0007669"/>
    <property type="project" value="InterPro"/>
</dbReference>
<dbReference type="GO" id="GO:0006508">
    <property type="term" value="P:proteolysis"/>
    <property type="evidence" value="ECO:0007669"/>
    <property type="project" value="UniProtKB-KW"/>
</dbReference>
<dbReference type="GO" id="GO:0004190">
    <property type="term" value="F:aspartic-type endopeptidase activity"/>
    <property type="evidence" value="ECO:0007669"/>
    <property type="project" value="UniProtKB-KW"/>
</dbReference>
<reference evidence="8" key="1">
    <citation type="submission" date="2023-03" db="EMBL/GenBank/DDBJ databases">
        <title>Chromosome-scale reference genome and RAD-based genetic map of yellow starthistle (Centaurea solstitialis) reveal putative structural variation and QTLs associated with invader traits.</title>
        <authorList>
            <person name="Reatini B."/>
            <person name="Cang F.A."/>
            <person name="Jiang Q."/>
            <person name="Mckibben M.T.W."/>
            <person name="Barker M.S."/>
            <person name="Rieseberg L.H."/>
            <person name="Dlugosch K.M."/>
        </authorList>
    </citation>
    <scope>NUCLEOTIDE SEQUENCE</scope>
    <source>
        <strain evidence="8">CAN-66</strain>
        <tissue evidence="8">Leaf</tissue>
    </source>
</reference>
<sequence>MADHVSIEYSDWRKVPMQKKEDMYSLVKSKFVIHPEETSEIKKWIFHSMGKKWRTWKGALKARVYDPSLTVDEIVAQQTNSDNRVNPTQFKELATRWLTPEFQNTCAVRKSSRSKMDEPHVTGTKSFARLAHERVMDNNGVYPTRGEMYVTTRTRKDGSIVDNKAAEVVASLRAIASDSTSTPRDSDDFTNDDYSKVKGPEKQGYVRLVGRMPAVKANNANSSTDSQTIHQLKSVVNVMLNNIQEHIPNANLPAVLSNMNIELPGVSSSVPNNSLSVNQRSPSRSNNNNVLSNGEQFSGSVNSVSGSVNNVSGSDSGSFFFPVVFGLISYSIFWIEFLVRFWFVFGLLFVFWHPVSASLIVDLVSILFCLSHLFYYIMDESGDNSATSTAAFVDSGKCFVSSPSNWIIDSGASDHMTGNHSLLCNFNEHRSFHEVEVANGSILQAIGFGTVRLSESMSLSSVLCLPKFTFNLLSVSKITRTLNCSVKFYPYHCIFKDLSTKQIIGRGRESGGLYIFEPEELKSQAALASLSPFELHCRLGHPSLQSLKRLYPQLSHLSSLNCDSCQFAKHHRVHLIPRDNKRVASLFELVHSDVWGPCPITSKSGFKYFVTFVDDFSRVTWLYLMKNRSEVFTHFCTFVAEAKTQFGVSVKTLRSDNAKKYTSETFRSFMLQEGIRHESSCVDTPAQNGVVERKNRHLLEVARALLFQMTVPKPFWADAIATACFLINRMPSSFCMVKFRCRFLFLVNACFRLNRKYLVVVALFEILDLTLKGYRCFSPVLNRYIVSRDVTFTEEVPFYPVSTCLDHENQDDLLIYPIPTPSSTVDFPVPSDSAQSSEPSTETERPPVIHSLSTSDSDTAGDSLPSDLDVHKGKRSCTYPVDSYVSYAKLSTASRSLVASLDSIPTPKSVGDALAHPGWRNVMIEEMNALEHNNTWTLVELPANKKTIGCKWVFTVKVNLDGSVARLKARLVAKGYAHTYGVDYSETFSPVAKTYTRKFIWSNHPGLLLRGESGRVCKLRKSLYGLKQSPHAWFGRFNAVATEFGLRRSAYDHSVFFASSSSGCILLVVYVDDIVITGSDETGIMKLKDFLASQFQTKDLGPLKYFLGIEVSRNRKGICLSQRKYCLDILDDSGMIETKPCEAPMIPNMKLNVKDGDLLEDPEKYRRIVGKLNYLTITRPDIAFPVSVVRFTDADYDGDPMNRRSTTGYCVFVGGNLVSWKSKKQNVVSRSSAESEYRAMAQTTCELIWLRNLLGELGFAQSKPMNLYCDNEAAIHIANNPVFHENKAYRSRLPFYS</sequence>
<feature type="domain" description="Integrase catalytic" evidence="7">
    <location>
        <begin position="573"/>
        <end position="731"/>
    </location>
</feature>
<feature type="compositionally biased region" description="Polar residues" evidence="5">
    <location>
        <begin position="851"/>
        <end position="860"/>
    </location>
</feature>
<dbReference type="InterPro" id="IPR012337">
    <property type="entry name" value="RNaseH-like_sf"/>
</dbReference>
<dbReference type="EMBL" id="JARYMX010000001">
    <property type="protein sequence ID" value="KAJ9564483.1"/>
    <property type="molecule type" value="Genomic_DNA"/>
</dbReference>
<dbReference type="InterPro" id="IPR039537">
    <property type="entry name" value="Retrotran_Ty1/copia-like"/>
</dbReference>
<dbReference type="Pfam" id="PF07727">
    <property type="entry name" value="RVT_2"/>
    <property type="match status" value="2"/>
</dbReference>
<keyword evidence="1" id="KW-0645">Protease</keyword>
<dbReference type="GO" id="GO:0015074">
    <property type="term" value="P:DNA integration"/>
    <property type="evidence" value="ECO:0007669"/>
    <property type="project" value="InterPro"/>
</dbReference>
<dbReference type="InterPro" id="IPR025724">
    <property type="entry name" value="GAG-pre-integrase_dom"/>
</dbReference>
<dbReference type="Pfam" id="PF13976">
    <property type="entry name" value="gag_pre-integrs"/>
    <property type="match status" value="1"/>
</dbReference>
<feature type="region of interest" description="Disordered" evidence="5">
    <location>
        <begin position="824"/>
        <end position="868"/>
    </location>
</feature>